<dbReference type="AlphaFoldDB" id="A0A5E8AXL1"/>
<name>A0A5E8AXL1_9ASCO</name>
<keyword evidence="1" id="KW-0812">Transmembrane</keyword>
<keyword evidence="1" id="KW-1133">Transmembrane helix</keyword>
<dbReference type="GeneID" id="43578960"/>
<reference evidence="2 3" key="1">
    <citation type="submission" date="2019-09" db="EMBL/GenBank/DDBJ databases">
        <authorList>
            <person name="Brejova B."/>
        </authorList>
    </citation>
    <scope>NUCLEOTIDE SEQUENCE [LARGE SCALE GENOMIC DNA]</scope>
</reference>
<dbReference type="RefSeq" id="XP_031850751.1">
    <property type="nucleotide sequence ID" value="XM_031994860.1"/>
</dbReference>
<dbReference type="Proteomes" id="UP000398389">
    <property type="component" value="Unassembled WGS sequence"/>
</dbReference>
<proteinExistence type="predicted"/>
<keyword evidence="3" id="KW-1185">Reference proteome</keyword>
<feature type="transmembrane region" description="Helical" evidence="1">
    <location>
        <begin position="64"/>
        <end position="88"/>
    </location>
</feature>
<keyword evidence="1" id="KW-0472">Membrane</keyword>
<evidence type="ECO:0000256" key="1">
    <source>
        <dbReference type="SAM" id="Phobius"/>
    </source>
</evidence>
<feature type="transmembrane region" description="Helical" evidence="1">
    <location>
        <begin position="133"/>
        <end position="153"/>
    </location>
</feature>
<evidence type="ECO:0000313" key="2">
    <source>
        <dbReference type="EMBL" id="VVT43767.1"/>
    </source>
</evidence>
<feature type="transmembrane region" description="Helical" evidence="1">
    <location>
        <begin position="20"/>
        <end position="52"/>
    </location>
</feature>
<accession>A0A5E8AXL1</accession>
<evidence type="ECO:0000313" key="3">
    <source>
        <dbReference type="Proteomes" id="UP000398389"/>
    </source>
</evidence>
<sequence length="226" mass="25338">MTDPKLTPVIVTQPLFVARIIQFFASIGLLIISAIIVEDINSTLVGSSYIWYYGGSYKLRGRRVYYSDIVSTFTFSWTIMVTALFMFLPTNFKELANPTFFFIIEILTNALWIATWVYLSVFSASLRGCDETVFKLIFADTIASSIIWVTFLWSTVKMMKSSIGYYSAKGYKLKIPFIPGGSFPDIPKLNSDLNSGVPVDTNSESQLSNIMTINVTPSEKNINSVV</sequence>
<feature type="transmembrane region" description="Helical" evidence="1">
    <location>
        <begin position="100"/>
        <end position="121"/>
    </location>
</feature>
<protein>
    <recommendedName>
        <fullName evidence="4">MARVEL domain-containing protein</fullName>
    </recommendedName>
</protein>
<gene>
    <name evidence="2" type="ORF">SAPINGB_P000136</name>
</gene>
<organism evidence="2 3">
    <name type="scientific">Magnusiomyces paraingens</name>
    <dbReference type="NCBI Taxonomy" id="2606893"/>
    <lineage>
        <taxon>Eukaryota</taxon>
        <taxon>Fungi</taxon>
        <taxon>Dikarya</taxon>
        <taxon>Ascomycota</taxon>
        <taxon>Saccharomycotina</taxon>
        <taxon>Dipodascomycetes</taxon>
        <taxon>Dipodascales</taxon>
        <taxon>Dipodascaceae</taxon>
        <taxon>Magnusiomyces</taxon>
    </lineage>
</organism>
<dbReference type="EMBL" id="CABVLU010000001">
    <property type="protein sequence ID" value="VVT43767.1"/>
    <property type="molecule type" value="Genomic_DNA"/>
</dbReference>
<evidence type="ECO:0008006" key="4">
    <source>
        <dbReference type="Google" id="ProtNLM"/>
    </source>
</evidence>